<evidence type="ECO:0000313" key="2">
    <source>
        <dbReference type="WBParaSite" id="PgR005X_g162_t01"/>
    </source>
</evidence>
<name>A0A915ADB1_PARUN</name>
<dbReference type="WBParaSite" id="PgR005X_g162_t01">
    <property type="protein sequence ID" value="PgR005X_g162_t01"/>
    <property type="gene ID" value="PgR005X_g162"/>
</dbReference>
<organism evidence="1 2">
    <name type="scientific">Parascaris univalens</name>
    <name type="common">Nematode worm</name>
    <dbReference type="NCBI Taxonomy" id="6257"/>
    <lineage>
        <taxon>Eukaryota</taxon>
        <taxon>Metazoa</taxon>
        <taxon>Ecdysozoa</taxon>
        <taxon>Nematoda</taxon>
        <taxon>Chromadorea</taxon>
        <taxon>Rhabditida</taxon>
        <taxon>Spirurina</taxon>
        <taxon>Ascaridomorpha</taxon>
        <taxon>Ascaridoidea</taxon>
        <taxon>Ascarididae</taxon>
        <taxon>Parascaris</taxon>
    </lineage>
</organism>
<keyword evidence="1" id="KW-1185">Reference proteome</keyword>
<reference evidence="2" key="1">
    <citation type="submission" date="2022-11" db="UniProtKB">
        <authorList>
            <consortium name="WormBaseParasite"/>
        </authorList>
    </citation>
    <scope>IDENTIFICATION</scope>
</reference>
<evidence type="ECO:0000313" key="1">
    <source>
        <dbReference type="Proteomes" id="UP000887569"/>
    </source>
</evidence>
<proteinExistence type="predicted"/>
<dbReference type="AlphaFoldDB" id="A0A915ADB1"/>
<sequence>APFLSHSSTFRFLCGASMIRSWHIVRFLYNYFCDIKLERFSHRMHYVYCSFVFICWEFDEDIFGTLLTLRELAPLLIKSVKRERQHSVKNTKSLREKSSRFFQIPLYLHRMIIL</sequence>
<accession>A0A915ADB1</accession>
<dbReference type="Proteomes" id="UP000887569">
    <property type="component" value="Unplaced"/>
</dbReference>
<protein>
    <submittedName>
        <fullName evidence="2">Maturase K</fullName>
    </submittedName>
</protein>